<dbReference type="SUPFAM" id="SSF81301">
    <property type="entry name" value="Nucleotidyltransferase"/>
    <property type="match status" value="1"/>
</dbReference>
<dbReference type="PANTHER" id="PTHR33571:SF12">
    <property type="entry name" value="BSL3053 PROTEIN"/>
    <property type="match status" value="1"/>
</dbReference>
<sequence length="96" mass="10943">MKLTYSKEELKQICSKYQVDYLGVFGSVARGDNKKGSDIDLLVRFSPANNGGLFELSAMRDDLQKLLHRKVDLLTEGFLSKYFKDEVVSQAKTIYE</sequence>
<keyword evidence="8" id="KW-0460">Magnesium</keyword>
<evidence type="ECO:0000259" key="10">
    <source>
        <dbReference type="Pfam" id="PF01909"/>
    </source>
</evidence>
<comment type="caution">
    <text evidence="11">The sequence shown here is derived from an EMBL/GenBank/DDBJ whole genome shotgun (WGS) entry which is preliminary data.</text>
</comment>
<dbReference type="GO" id="GO:0005524">
    <property type="term" value="F:ATP binding"/>
    <property type="evidence" value="ECO:0007669"/>
    <property type="project" value="UniProtKB-KW"/>
</dbReference>
<evidence type="ECO:0000256" key="6">
    <source>
        <dbReference type="ARBA" id="ARBA00022741"/>
    </source>
</evidence>
<dbReference type="Proteomes" id="UP000183758">
    <property type="component" value="Unassembled WGS sequence"/>
</dbReference>
<evidence type="ECO:0000256" key="8">
    <source>
        <dbReference type="ARBA" id="ARBA00022842"/>
    </source>
</evidence>
<keyword evidence="6" id="KW-0547">Nucleotide-binding</keyword>
<dbReference type="InterPro" id="IPR043519">
    <property type="entry name" value="NT_sf"/>
</dbReference>
<keyword evidence="7" id="KW-0067">ATP-binding</keyword>
<reference evidence="11 12" key="1">
    <citation type="journal article" date="2016" name="Environ. Microbiol.">
        <title>Genomic resolution of a cold subsurface aquifer community provides metabolic insights for novel microbes adapted to high CO concentrations.</title>
        <authorList>
            <person name="Probst A.J."/>
            <person name="Castelle C.J."/>
            <person name="Singh A."/>
            <person name="Brown C.T."/>
            <person name="Anantharaman K."/>
            <person name="Sharon I."/>
            <person name="Hug L.A."/>
            <person name="Burstein D."/>
            <person name="Emerson J.B."/>
            <person name="Thomas B.C."/>
            <person name="Banfield J.F."/>
        </authorList>
    </citation>
    <scope>NUCLEOTIDE SEQUENCE [LARGE SCALE GENOMIC DNA]</scope>
    <source>
        <strain evidence="11">CG2_30_33_16</strain>
    </source>
</reference>
<dbReference type="AlphaFoldDB" id="A0A1J5HHI4"/>
<dbReference type="InterPro" id="IPR002934">
    <property type="entry name" value="Polymerase_NTP_transf_dom"/>
</dbReference>
<evidence type="ECO:0000256" key="3">
    <source>
        <dbReference type="ARBA" id="ARBA00022679"/>
    </source>
</evidence>
<keyword evidence="3" id="KW-0808">Transferase</keyword>
<dbReference type="GO" id="GO:0046872">
    <property type="term" value="F:metal ion binding"/>
    <property type="evidence" value="ECO:0007669"/>
    <property type="project" value="UniProtKB-KW"/>
</dbReference>
<keyword evidence="4" id="KW-0548">Nucleotidyltransferase</keyword>
<evidence type="ECO:0000313" key="11">
    <source>
        <dbReference type="EMBL" id="OIP84669.1"/>
    </source>
</evidence>
<feature type="domain" description="Polymerase nucleotidyl transferase" evidence="10">
    <location>
        <begin position="10"/>
        <end position="89"/>
    </location>
</feature>
<evidence type="ECO:0000256" key="9">
    <source>
        <dbReference type="ARBA" id="ARBA00038276"/>
    </source>
</evidence>
<dbReference type="PANTHER" id="PTHR33571">
    <property type="entry name" value="SSL8005 PROTEIN"/>
    <property type="match status" value="1"/>
</dbReference>
<keyword evidence="2" id="KW-1277">Toxin-antitoxin system</keyword>
<dbReference type="Gene3D" id="3.30.460.10">
    <property type="entry name" value="Beta Polymerase, domain 2"/>
    <property type="match status" value="1"/>
</dbReference>
<comment type="similarity">
    <text evidence="9">Belongs to the MntA antitoxin family.</text>
</comment>
<dbReference type="EMBL" id="MNZM01000048">
    <property type="protein sequence ID" value="OIP84669.1"/>
    <property type="molecule type" value="Genomic_DNA"/>
</dbReference>
<name>A0A1J5HHI4_9BACT</name>
<protein>
    <recommendedName>
        <fullName evidence="10">Polymerase nucleotidyl transferase domain-containing protein</fullName>
    </recommendedName>
</protein>
<keyword evidence="5" id="KW-0479">Metal-binding</keyword>
<dbReference type="GO" id="GO:0016779">
    <property type="term" value="F:nucleotidyltransferase activity"/>
    <property type="evidence" value="ECO:0007669"/>
    <property type="project" value="UniProtKB-KW"/>
</dbReference>
<dbReference type="InterPro" id="IPR052038">
    <property type="entry name" value="Type-VII_TA_antitoxin"/>
</dbReference>
<dbReference type="Pfam" id="PF01909">
    <property type="entry name" value="NTP_transf_2"/>
    <property type="match status" value="1"/>
</dbReference>
<proteinExistence type="inferred from homology"/>
<accession>A0A1J5HHI4</accession>
<evidence type="ECO:0000256" key="7">
    <source>
        <dbReference type="ARBA" id="ARBA00022840"/>
    </source>
</evidence>
<evidence type="ECO:0000256" key="4">
    <source>
        <dbReference type="ARBA" id="ARBA00022695"/>
    </source>
</evidence>
<organism evidence="11 12">
    <name type="scientific">Candidatus Roizmanbacteria bacterium CG2_30_33_16</name>
    <dbReference type="NCBI Taxonomy" id="1805340"/>
    <lineage>
        <taxon>Bacteria</taxon>
        <taxon>Candidatus Roizmaniibacteriota</taxon>
    </lineage>
</organism>
<evidence type="ECO:0000256" key="1">
    <source>
        <dbReference type="ARBA" id="ARBA00001946"/>
    </source>
</evidence>
<gene>
    <name evidence="11" type="ORF">AUK04_02070</name>
</gene>
<comment type="cofactor">
    <cofactor evidence="1">
        <name>Mg(2+)</name>
        <dbReference type="ChEBI" id="CHEBI:18420"/>
    </cofactor>
</comment>
<evidence type="ECO:0000256" key="5">
    <source>
        <dbReference type="ARBA" id="ARBA00022723"/>
    </source>
</evidence>
<evidence type="ECO:0000313" key="12">
    <source>
        <dbReference type="Proteomes" id="UP000183758"/>
    </source>
</evidence>
<evidence type="ECO:0000256" key="2">
    <source>
        <dbReference type="ARBA" id="ARBA00022649"/>
    </source>
</evidence>
<dbReference type="CDD" id="cd05403">
    <property type="entry name" value="NT_KNTase_like"/>
    <property type="match status" value="1"/>
</dbReference>